<evidence type="ECO:0000313" key="1">
    <source>
        <dbReference type="EMBL" id="QOQ87464.1"/>
    </source>
</evidence>
<dbReference type="SUPFAM" id="SSF160387">
    <property type="entry name" value="NosL/MerB-like"/>
    <property type="match status" value="1"/>
</dbReference>
<dbReference type="OrthoDB" id="982633at2"/>
<dbReference type="InterPro" id="IPR008719">
    <property type="entry name" value="N2O_reductase_NosL"/>
</dbReference>
<dbReference type="PANTHER" id="PTHR41247:SF1">
    <property type="entry name" value="HTH-TYPE TRANSCRIPTIONAL REPRESSOR YCNK"/>
    <property type="match status" value="1"/>
</dbReference>
<dbReference type="Gene3D" id="3.30.70.2050">
    <property type="match status" value="1"/>
</dbReference>
<proteinExistence type="predicted"/>
<dbReference type="RefSeq" id="WP_025803028.1">
    <property type="nucleotide sequence ID" value="NZ_CP053842.1"/>
</dbReference>
<dbReference type="Proteomes" id="UP000594749">
    <property type="component" value="Chromosome"/>
</dbReference>
<evidence type="ECO:0000313" key="2">
    <source>
        <dbReference type="Proteomes" id="UP000594749"/>
    </source>
</evidence>
<sequence length="326" mass="37790">MRILVFLSVFFLNFIFCVEFSDFSGKKLSQCQNVHIAENMANKELYYCDLKELAYHMQSEDIKFSSIKALVDGKFIKNPLYTIENGNLKVLKDEKKELKILDLDSAFSVAYELKSKEIEAKRSKNLKKFYPMGKRIYEKLCPEISLVNFAYISQLKAEIIKKCKDLDDRKAQLVAEFLWANLSGDAIKFEAFEHEKCPVCGMFVYKYPRWAAVFGELDSKDRLVFDGVKDAMKFYFDYEKYGRRDFKFNGGFVSDYYTGNMIDITKAYFVAGSDVLGPMGDELIAFLNQSDARAFRLEHRGREILKFDDITKCVVLDLDGKSCEKE</sequence>
<gene>
    <name evidence="1" type="ORF">IMC76_01190</name>
</gene>
<dbReference type="Pfam" id="PF05573">
    <property type="entry name" value="NosL"/>
    <property type="match status" value="1"/>
</dbReference>
<dbReference type="PANTHER" id="PTHR41247">
    <property type="entry name" value="HTH-TYPE TRANSCRIPTIONAL REPRESSOR YCNK"/>
    <property type="match status" value="1"/>
</dbReference>
<reference evidence="1 2" key="1">
    <citation type="submission" date="2020-10" db="EMBL/GenBank/DDBJ databases">
        <title>Campylobacter and Helicobacter PacBio genomes.</title>
        <authorList>
            <person name="Lane C."/>
        </authorList>
    </citation>
    <scope>NUCLEOTIDE SEQUENCE [LARGE SCALE GENOMIC DNA]</scope>
    <source>
        <strain evidence="1 2">2016D-0077</strain>
    </source>
</reference>
<organism evidence="1 2">
    <name type="scientific">Campylobacter corcagiensis</name>
    <dbReference type="NCBI Taxonomy" id="1448857"/>
    <lineage>
        <taxon>Bacteria</taxon>
        <taxon>Pseudomonadati</taxon>
        <taxon>Campylobacterota</taxon>
        <taxon>Epsilonproteobacteria</taxon>
        <taxon>Campylobacterales</taxon>
        <taxon>Campylobacteraceae</taxon>
        <taxon>Campylobacter</taxon>
    </lineage>
</organism>
<dbReference type="AlphaFoldDB" id="A0A7M1LHE0"/>
<name>A0A7M1LHE0_9BACT</name>
<keyword evidence="2" id="KW-1185">Reference proteome</keyword>
<protein>
    <submittedName>
        <fullName evidence="1">Nitrous oxide reductase accessory protein NosL</fullName>
    </submittedName>
</protein>
<dbReference type="EMBL" id="CP063078">
    <property type="protein sequence ID" value="QOQ87464.1"/>
    <property type="molecule type" value="Genomic_DNA"/>
</dbReference>
<accession>A0A7M1LHE0</accession>